<proteinExistence type="inferred from homology"/>
<dbReference type="PANTHER" id="PTHR48043">
    <property type="entry name" value="EG:EG0003.4 PROTEIN-RELATED"/>
    <property type="match status" value="1"/>
</dbReference>
<reference evidence="7" key="1">
    <citation type="submission" date="2013-05" db="EMBL/GenBank/DDBJ databases">
        <title>The Genome sequence of Mucor circinelloides f. circinelloides 1006PhL.</title>
        <authorList>
            <consortium name="The Broad Institute Genomics Platform"/>
            <person name="Cuomo C."/>
            <person name="Earl A."/>
            <person name="Findley K."/>
            <person name="Lee S.C."/>
            <person name="Walker B."/>
            <person name="Young S."/>
            <person name="Zeng Q."/>
            <person name="Gargeya S."/>
            <person name="Fitzgerald M."/>
            <person name="Haas B."/>
            <person name="Abouelleil A."/>
            <person name="Allen A.W."/>
            <person name="Alvarado L."/>
            <person name="Arachchi H.M."/>
            <person name="Berlin A.M."/>
            <person name="Chapman S.B."/>
            <person name="Gainer-Dewar J."/>
            <person name="Goldberg J."/>
            <person name="Griggs A."/>
            <person name="Gujja S."/>
            <person name="Hansen M."/>
            <person name="Howarth C."/>
            <person name="Imamovic A."/>
            <person name="Ireland A."/>
            <person name="Larimer J."/>
            <person name="McCowan C."/>
            <person name="Murphy C."/>
            <person name="Pearson M."/>
            <person name="Poon T.W."/>
            <person name="Priest M."/>
            <person name="Roberts A."/>
            <person name="Saif S."/>
            <person name="Shea T."/>
            <person name="Sisk P."/>
            <person name="Sykes S."/>
            <person name="Wortman J."/>
            <person name="Nusbaum C."/>
            <person name="Birren B."/>
        </authorList>
    </citation>
    <scope>NUCLEOTIDE SEQUENCE [LARGE SCALE GENOMIC DNA]</scope>
    <source>
        <strain evidence="7">1006PhL</strain>
    </source>
</reference>
<keyword evidence="4" id="KW-1133">Transmembrane helix</keyword>
<accession>S2JHE7</accession>
<evidence type="ECO:0000313" key="7">
    <source>
        <dbReference type="Proteomes" id="UP000014254"/>
    </source>
</evidence>
<dbReference type="InterPro" id="IPR035595">
    <property type="entry name" value="UDP_glycos_trans_CS"/>
</dbReference>
<evidence type="ECO:0000256" key="3">
    <source>
        <dbReference type="RuleBase" id="RU003718"/>
    </source>
</evidence>
<keyword evidence="7" id="KW-1185">Reference proteome</keyword>
<dbReference type="PROSITE" id="PS00375">
    <property type="entry name" value="UDPGT"/>
    <property type="match status" value="1"/>
</dbReference>
<dbReference type="InterPro" id="IPR050271">
    <property type="entry name" value="UDP-glycosyltransferase"/>
</dbReference>
<evidence type="ECO:0000256" key="2">
    <source>
        <dbReference type="ARBA" id="ARBA00022679"/>
    </source>
</evidence>
<evidence type="ECO:0000256" key="4">
    <source>
        <dbReference type="SAM" id="Phobius"/>
    </source>
</evidence>
<keyword evidence="4" id="KW-0472">Membrane</keyword>
<dbReference type="InterPro" id="IPR002213">
    <property type="entry name" value="UDP_glucos_trans"/>
</dbReference>
<dbReference type="PANTHER" id="PTHR48043:SF145">
    <property type="entry name" value="FI06409P-RELATED"/>
    <property type="match status" value="1"/>
</dbReference>
<comment type="similarity">
    <text evidence="3">Belongs to the UDP-glycosyltransferase family.</text>
</comment>
<dbReference type="STRING" id="1220926.S2JHE7"/>
<feature type="chain" id="PRO_5004497288" evidence="5">
    <location>
        <begin position="28"/>
        <end position="560"/>
    </location>
</feature>
<dbReference type="EMBL" id="KE123959">
    <property type="protein sequence ID" value="EPB87927.1"/>
    <property type="molecule type" value="Genomic_DNA"/>
</dbReference>
<feature type="signal peptide" evidence="5">
    <location>
        <begin position="1"/>
        <end position="27"/>
    </location>
</feature>
<dbReference type="OrthoDB" id="5835829at2759"/>
<dbReference type="VEuPathDB" id="FungiDB:HMPREF1544_05218"/>
<dbReference type="InParanoid" id="S2JHE7"/>
<feature type="transmembrane region" description="Helical" evidence="4">
    <location>
        <begin position="517"/>
        <end position="542"/>
    </location>
</feature>
<keyword evidence="5" id="KW-0732">Signal</keyword>
<evidence type="ECO:0000313" key="6">
    <source>
        <dbReference type="EMBL" id="EPB87927.1"/>
    </source>
</evidence>
<sequence length="560" mass="62817">MKFYYRSKPASAILCAAILLAAPTAQAQSTLQELKSTIQDAQRKNIAFFSVTGGTSHYNWVLSIGEELGQRGHTFYFLSADEDARHGKPFSHVKTVPTGPDVGHTTMDTTALEDPNFTFFHFMKPVLDSIFKNFSKDFTLAKNFFAENHIDLVICDHIAESCVEAAIASNLPFIVTATADYTKETSAPYINNDVMSMKNPTTENESIATRFNNKFIMPLRGIYHLLPTMRDLIAQKKQLGIDAKLEDPYKKWQHSLKLVNNLYGFTAPRPASPMVEMVGPIIPKKYKPLTPDLKDFLDVHTKVAYIAFGQLSVPSTNNIRLLLTAVMNGIERGALDGFIWATVGAKMDRFPKEITTLSGKTYLTKEIFDQVYPHMRMEKWTPQTAVLLHPSTALFISHGGLGSWYESMYAGTRMIMYPYYGDQPLNANTIESSGLGAIMRPYFSPEQAADLVCSVANSEEIGKNVQRYQALVHIHSDHGIIRGANLVEEVLYTNKEGRLPHRETADKRMSYIKAHNIDIWCLLGVIVSLCLTSIGISCFGVWKFMQNKGLISQQRKVKQN</sequence>
<dbReference type="SUPFAM" id="SSF53756">
    <property type="entry name" value="UDP-Glycosyltransferase/glycogen phosphorylase"/>
    <property type="match status" value="1"/>
</dbReference>
<gene>
    <name evidence="6" type="ORF">HMPREF1544_05218</name>
</gene>
<protein>
    <submittedName>
        <fullName evidence="6">Uncharacterized protein</fullName>
    </submittedName>
</protein>
<name>S2JHE7_MUCC1</name>
<evidence type="ECO:0000256" key="5">
    <source>
        <dbReference type="SAM" id="SignalP"/>
    </source>
</evidence>
<organism evidence="6 7">
    <name type="scientific">Mucor circinelloides f. circinelloides (strain 1006PhL)</name>
    <name type="common">Mucormycosis agent</name>
    <name type="synonym">Calyptromyces circinelloides</name>
    <dbReference type="NCBI Taxonomy" id="1220926"/>
    <lineage>
        <taxon>Eukaryota</taxon>
        <taxon>Fungi</taxon>
        <taxon>Fungi incertae sedis</taxon>
        <taxon>Mucoromycota</taxon>
        <taxon>Mucoromycotina</taxon>
        <taxon>Mucoromycetes</taxon>
        <taxon>Mucorales</taxon>
        <taxon>Mucorineae</taxon>
        <taxon>Mucoraceae</taxon>
        <taxon>Mucor</taxon>
    </lineage>
</organism>
<keyword evidence="4" id="KW-0812">Transmembrane</keyword>
<dbReference type="Gene3D" id="3.40.50.2000">
    <property type="entry name" value="Glycogen Phosphorylase B"/>
    <property type="match status" value="2"/>
</dbReference>
<evidence type="ECO:0000256" key="1">
    <source>
        <dbReference type="ARBA" id="ARBA00022676"/>
    </source>
</evidence>
<dbReference type="GO" id="GO:0008194">
    <property type="term" value="F:UDP-glycosyltransferase activity"/>
    <property type="evidence" value="ECO:0007669"/>
    <property type="project" value="InterPro"/>
</dbReference>
<dbReference type="eggNOG" id="KOG1192">
    <property type="taxonomic scope" value="Eukaryota"/>
</dbReference>
<dbReference type="Pfam" id="PF00201">
    <property type="entry name" value="UDPGT"/>
    <property type="match status" value="1"/>
</dbReference>
<dbReference type="CDD" id="cd03784">
    <property type="entry name" value="GT1_Gtf-like"/>
    <property type="match status" value="1"/>
</dbReference>
<keyword evidence="2 3" id="KW-0808">Transferase</keyword>
<dbReference type="OMA" id="TKEANIH"/>
<dbReference type="AlphaFoldDB" id="S2JHE7"/>
<keyword evidence="1 3" id="KW-0328">Glycosyltransferase</keyword>
<dbReference type="Proteomes" id="UP000014254">
    <property type="component" value="Unassembled WGS sequence"/>
</dbReference>